<protein>
    <submittedName>
        <fullName evidence="1">Uncharacterized protein</fullName>
    </submittedName>
</protein>
<dbReference type="EMBL" id="LT629705">
    <property type="protein sequence ID" value="SDO98549.1"/>
    <property type="molecule type" value="Genomic_DNA"/>
</dbReference>
<dbReference type="RefSeq" id="WP_090183952.1">
    <property type="nucleotide sequence ID" value="NZ_LT629705.1"/>
</dbReference>
<gene>
    <name evidence="1" type="ORF">SAMN04489798_4376</name>
</gene>
<dbReference type="Proteomes" id="UP000198827">
    <property type="component" value="Chromosome I"/>
</dbReference>
<evidence type="ECO:0000313" key="2">
    <source>
        <dbReference type="Proteomes" id="UP000198827"/>
    </source>
</evidence>
<dbReference type="OrthoDB" id="7004103at2"/>
<organism evidence="1 2">
    <name type="scientific">Pseudomonas arsenicoxydans</name>
    <dbReference type="NCBI Taxonomy" id="702115"/>
    <lineage>
        <taxon>Bacteria</taxon>
        <taxon>Pseudomonadati</taxon>
        <taxon>Pseudomonadota</taxon>
        <taxon>Gammaproteobacteria</taxon>
        <taxon>Pseudomonadales</taxon>
        <taxon>Pseudomonadaceae</taxon>
        <taxon>Pseudomonas</taxon>
    </lineage>
</organism>
<evidence type="ECO:0000313" key="1">
    <source>
        <dbReference type="EMBL" id="SDO98549.1"/>
    </source>
</evidence>
<reference evidence="1 2" key="1">
    <citation type="submission" date="2016-10" db="EMBL/GenBank/DDBJ databases">
        <authorList>
            <person name="de Groot N.N."/>
        </authorList>
    </citation>
    <scope>NUCLEOTIDE SEQUENCE [LARGE SCALE GENOMIC DNA]</scope>
    <source>
        <strain evidence="1 2">CECT 7543</strain>
    </source>
</reference>
<accession>A0A1H0P123</accession>
<sequence>MNDEAKVQAFSTWHELLVNPEIRMDTQEQYDELLRLADNFREKGIIDPEERKILIQVATVAYTRSVEDKSGGGLPPVFSQAVKPI</sequence>
<dbReference type="AlphaFoldDB" id="A0A1H0P123"/>
<name>A0A1H0P123_9PSED</name>
<proteinExistence type="predicted"/>